<proteinExistence type="predicted"/>
<keyword evidence="1" id="KW-0812">Transmembrane</keyword>
<feature type="transmembrane region" description="Helical" evidence="1">
    <location>
        <begin position="77"/>
        <end position="97"/>
    </location>
</feature>
<feature type="transmembrane region" description="Helical" evidence="1">
    <location>
        <begin position="7"/>
        <end position="30"/>
    </location>
</feature>
<sequence>MYIILSFSLYFFFLPLLSIYLSISFLYLSISISLLTDLLPSSNIPTSKTWETSSLTSCLYFVVIILLEFFKCSSKLVSLLWTFQFLLSNSSLLFITASGPHTYPSQSIHNIPLSICLSPHVHESTSASSYSSIPVQLSSRLFLSLSLNPVQLYCHLFSLSLNPVQLYCHLFSLLSLSLNPVQLYSPLLSLLHFCSIVIPSLSLSFTPVQLSSPLSLDPV</sequence>
<gene>
    <name evidence="2" type="ORF">SPHA_4854</name>
</gene>
<keyword evidence="3" id="KW-1185">Reference proteome</keyword>
<feature type="transmembrane region" description="Helical" evidence="1">
    <location>
        <begin position="50"/>
        <end position="70"/>
    </location>
</feature>
<name>A0A812ASV6_ACAPH</name>
<dbReference type="EMBL" id="CAHIKZ030000158">
    <property type="protein sequence ID" value="CAE1156554.1"/>
    <property type="molecule type" value="Genomic_DNA"/>
</dbReference>
<comment type="caution">
    <text evidence="2">The sequence shown here is derived from an EMBL/GenBank/DDBJ whole genome shotgun (WGS) entry which is preliminary data.</text>
</comment>
<keyword evidence="1" id="KW-1133">Transmembrane helix</keyword>
<evidence type="ECO:0000256" key="1">
    <source>
        <dbReference type="SAM" id="Phobius"/>
    </source>
</evidence>
<evidence type="ECO:0000313" key="2">
    <source>
        <dbReference type="EMBL" id="CAE1156554.1"/>
    </source>
</evidence>
<organism evidence="2 3">
    <name type="scientific">Acanthosepion pharaonis</name>
    <name type="common">Pharaoh cuttlefish</name>
    <name type="synonym">Sepia pharaonis</name>
    <dbReference type="NCBI Taxonomy" id="158019"/>
    <lineage>
        <taxon>Eukaryota</taxon>
        <taxon>Metazoa</taxon>
        <taxon>Spiralia</taxon>
        <taxon>Lophotrochozoa</taxon>
        <taxon>Mollusca</taxon>
        <taxon>Cephalopoda</taxon>
        <taxon>Coleoidea</taxon>
        <taxon>Decapodiformes</taxon>
        <taxon>Sepiida</taxon>
        <taxon>Sepiina</taxon>
        <taxon>Sepiidae</taxon>
        <taxon>Acanthosepion</taxon>
    </lineage>
</organism>
<keyword evidence="1" id="KW-0472">Membrane</keyword>
<protein>
    <submittedName>
        <fullName evidence="2">Uncharacterized protein</fullName>
    </submittedName>
</protein>
<reference evidence="2" key="1">
    <citation type="submission" date="2021-01" db="EMBL/GenBank/DDBJ databases">
        <authorList>
            <person name="Li R."/>
            <person name="Bekaert M."/>
        </authorList>
    </citation>
    <scope>NUCLEOTIDE SEQUENCE</scope>
    <source>
        <strain evidence="2">Farmed</strain>
    </source>
</reference>
<evidence type="ECO:0000313" key="3">
    <source>
        <dbReference type="Proteomes" id="UP000597762"/>
    </source>
</evidence>
<dbReference type="Proteomes" id="UP000597762">
    <property type="component" value="Unassembled WGS sequence"/>
</dbReference>
<accession>A0A812ASV6</accession>
<dbReference type="AlphaFoldDB" id="A0A812ASV6"/>